<reference evidence="1" key="1">
    <citation type="submission" date="2021-02" db="EMBL/GenBank/DDBJ databases">
        <authorList>
            <person name="Nowell W R."/>
        </authorList>
    </citation>
    <scope>NUCLEOTIDE SEQUENCE</scope>
</reference>
<organism evidence="1 2">
    <name type="scientific">Adineta ricciae</name>
    <name type="common">Rotifer</name>
    <dbReference type="NCBI Taxonomy" id="249248"/>
    <lineage>
        <taxon>Eukaryota</taxon>
        <taxon>Metazoa</taxon>
        <taxon>Spiralia</taxon>
        <taxon>Gnathifera</taxon>
        <taxon>Rotifera</taxon>
        <taxon>Eurotatoria</taxon>
        <taxon>Bdelloidea</taxon>
        <taxon>Adinetida</taxon>
        <taxon>Adinetidae</taxon>
        <taxon>Adineta</taxon>
    </lineage>
</organism>
<evidence type="ECO:0000313" key="2">
    <source>
        <dbReference type="Proteomes" id="UP000663828"/>
    </source>
</evidence>
<gene>
    <name evidence="1" type="ORF">XAT740_LOCUS48539</name>
</gene>
<feature type="non-terminal residue" evidence="1">
    <location>
        <position position="65"/>
    </location>
</feature>
<dbReference type="AlphaFoldDB" id="A0A816B9T6"/>
<name>A0A816B9T6_ADIRI</name>
<comment type="caution">
    <text evidence="1">The sequence shown here is derived from an EMBL/GenBank/DDBJ whole genome shotgun (WGS) entry which is preliminary data.</text>
</comment>
<evidence type="ECO:0000313" key="1">
    <source>
        <dbReference type="EMBL" id="CAF1608085.1"/>
    </source>
</evidence>
<dbReference type="EMBL" id="CAJNOR010006979">
    <property type="protein sequence ID" value="CAF1608085.1"/>
    <property type="molecule type" value="Genomic_DNA"/>
</dbReference>
<keyword evidence="2" id="KW-1185">Reference proteome</keyword>
<accession>A0A816B9T6</accession>
<sequence length="65" mass="7613">MDGNKKFRSRALIVKTALRFITKSRRKSLFTSETFSSDDLSSTLSPLNSPCLSKEFYYHQEKYQK</sequence>
<proteinExistence type="predicted"/>
<dbReference type="Proteomes" id="UP000663828">
    <property type="component" value="Unassembled WGS sequence"/>
</dbReference>
<protein>
    <submittedName>
        <fullName evidence="1">Uncharacterized protein</fullName>
    </submittedName>
</protein>